<dbReference type="Proteomes" id="UP001595704">
    <property type="component" value="Unassembled WGS sequence"/>
</dbReference>
<protein>
    <submittedName>
        <fullName evidence="2">DUF4260 family protein</fullName>
    </submittedName>
</protein>
<name>A0ABV7UM17_9HYPH</name>
<dbReference type="EMBL" id="JBHRYC010000098">
    <property type="protein sequence ID" value="MFC3639563.1"/>
    <property type="molecule type" value="Genomic_DNA"/>
</dbReference>
<accession>A0ABV7UM17</accession>
<evidence type="ECO:0000313" key="3">
    <source>
        <dbReference type="Proteomes" id="UP001595704"/>
    </source>
</evidence>
<keyword evidence="1" id="KW-1133">Transmembrane helix</keyword>
<dbReference type="RefSeq" id="WP_244642930.1">
    <property type="nucleotide sequence ID" value="NZ_BNCG01000004.1"/>
</dbReference>
<comment type="caution">
    <text evidence="2">The sequence shown here is derived from an EMBL/GenBank/DDBJ whole genome shotgun (WGS) entry which is preliminary data.</text>
</comment>
<feature type="transmembrane region" description="Helical" evidence="1">
    <location>
        <begin position="65"/>
        <end position="88"/>
    </location>
</feature>
<sequence length="115" mass="11981">MWQRAEGALLFVAGLALFHLAGSTIPWWAALLVFFAPDLTFAAYLAGPKIGAFSYNLAHLYAVGAVVYVAGLALASPAAAAVGALLLAHAGFDRMLGYGLKTNAGFKFTHLGRIG</sequence>
<keyword evidence="1" id="KW-0812">Transmembrane</keyword>
<keyword evidence="3" id="KW-1185">Reference proteome</keyword>
<reference evidence="3" key="1">
    <citation type="journal article" date="2019" name="Int. J. Syst. Evol. Microbiol.">
        <title>The Global Catalogue of Microorganisms (GCM) 10K type strain sequencing project: providing services to taxonomists for standard genome sequencing and annotation.</title>
        <authorList>
            <consortium name="The Broad Institute Genomics Platform"/>
            <consortium name="The Broad Institute Genome Sequencing Center for Infectious Disease"/>
            <person name="Wu L."/>
            <person name="Ma J."/>
        </authorList>
    </citation>
    <scope>NUCLEOTIDE SEQUENCE [LARGE SCALE GENOMIC DNA]</scope>
    <source>
        <strain evidence="3">KCTC 42282</strain>
    </source>
</reference>
<dbReference type="InterPro" id="IPR025356">
    <property type="entry name" value="DUF4260"/>
</dbReference>
<dbReference type="Pfam" id="PF14079">
    <property type="entry name" value="DUF4260"/>
    <property type="match status" value="1"/>
</dbReference>
<evidence type="ECO:0000313" key="2">
    <source>
        <dbReference type="EMBL" id="MFC3639563.1"/>
    </source>
</evidence>
<keyword evidence="1" id="KW-0472">Membrane</keyword>
<proteinExistence type="predicted"/>
<organism evidence="2 3">
    <name type="scientific">Camelimonas fluminis</name>
    <dbReference type="NCBI Taxonomy" id="1576911"/>
    <lineage>
        <taxon>Bacteria</taxon>
        <taxon>Pseudomonadati</taxon>
        <taxon>Pseudomonadota</taxon>
        <taxon>Alphaproteobacteria</taxon>
        <taxon>Hyphomicrobiales</taxon>
        <taxon>Chelatococcaceae</taxon>
        <taxon>Camelimonas</taxon>
    </lineage>
</organism>
<evidence type="ECO:0000256" key="1">
    <source>
        <dbReference type="SAM" id="Phobius"/>
    </source>
</evidence>
<gene>
    <name evidence="2" type="ORF">ACFONL_19680</name>
</gene>